<dbReference type="PROSITE" id="PS51379">
    <property type="entry name" value="4FE4S_FER_2"/>
    <property type="match status" value="1"/>
</dbReference>
<organism evidence="14 15">
    <name type="scientific">Mycolicibacterium arenosum</name>
    <dbReference type="NCBI Taxonomy" id="2952157"/>
    <lineage>
        <taxon>Bacteria</taxon>
        <taxon>Bacillati</taxon>
        <taxon>Actinomycetota</taxon>
        <taxon>Actinomycetes</taxon>
        <taxon>Mycobacteriales</taxon>
        <taxon>Mycobacteriaceae</taxon>
        <taxon>Mycolicibacterium</taxon>
    </lineage>
</organism>
<sequence length="117" mass="12456">MTYVIGSACVDVMDKSCVLECPADCIYEGARSLYINPDECVDCGACKTACRLDAIEYETDLSDDEQRHLADNAAFFQSVLPGRSEPLGSPGGADGLGRVGVDTPLVAAMPSKPRLEH</sequence>
<comment type="cofactor">
    <cofactor evidence="12">
        <name>[3Fe-4S] cluster</name>
        <dbReference type="ChEBI" id="CHEBI:21137"/>
    </cofactor>
    <text evidence="12">Binds 1 [3Fe-4S] cluster.</text>
</comment>
<dbReference type="InterPro" id="IPR017896">
    <property type="entry name" value="4Fe4S_Fe-S-bd"/>
</dbReference>
<dbReference type="RefSeq" id="WP_255057951.1">
    <property type="nucleotide sequence ID" value="NZ_JANDBD010000001.1"/>
</dbReference>
<evidence type="ECO:0000256" key="11">
    <source>
        <dbReference type="ARBA" id="ARBA00023291"/>
    </source>
</evidence>
<evidence type="ECO:0000313" key="15">
    <source>
        <dbReference type="Proteomes" id="UP001651690"/>
    </source>
</evidence>
<accession>A0ABT1LXA0</accession>
<dbReference type="PANTHER" id="PTHR42859">
    <property type="entry name" value="OXIDOREDUCTASE"/>
    <property type="match status" value="1"/>
</dbReference>
<keyword evidence="15" id="KW-1185">Reference proteome</keyword>
<dbReference type="Pfam" id="PF00037">
    <property type="entry name" value="Fer4"/>
    <property type="match status" value="1"/>
</dbReference>
<comment type="caution">
    <text evidence="14">The sequence shown here is derived from an EMBL/GenBank/DDBJ whole genome shotgun (WGS) entry which is preliminary data.</text>
</comment>
<protein>
    <recommendedName>
        <fullName evidence="3 12">Ferredoxin</fullName>
    </recommendedName>
</protein>
<comment type="function">
    <text evidence="2 12">Ferredoxins are iron-sulfur proteins that transfer electrons in a wide variety of metabolic reactions.</text>
</comment>
<evidence type="ECO:0000259" key="13">
    <source>
        <dbReference type="PROSITE" id="PS51379"/>
    </source>
</evidence>
<keyword evidence="7" id="KW-0677">Repeat</keyword>
<evidence type="ECO:0000256" key="9">
    <source>
        <dbReference type="ARBA" id="ARBA00023004"/>
    </source>
</evidence>
<evidence type="ECO:0000256" key="12">
    <source>
        <dbReference type="RuleBase" id="RU365098"/>
    </source>
</evidence>
<keyword evidence="10 12" id="KW-0411">Iron-sulfur</keyword>
<gene>
    <name evidence="14" type="ORF">NM203_02105</name>
</gene>
<evidence type="ECO:0000256" key="4">
    <source>
        <dbReference type="ARBA" id="ARBA00022448"/>
    </source>
</evidence>
<keyword evidence="5 12" id="KW-0004">4Fe-4S</keyword>
<comment type="cofactor">
    <cofactor evidence="1 12">
        <name>[4Fe-4S] cluster</name>
        <dbReference type="ChEBI" id="CHEBI:49883"/>
    </cofactor>
</comment>
<evidence type="ECO:0000256" key="6">
    <source>
        <dbReference type="ARBA" id="ARBA00022723"/>
    </source>
</evidence>
<proteinExistence type="predicted"/>
<keyword evidence="6 12" id="KW-0479">Metal-binding</keyword>
<evidence type="ECO:0000256" key="7">
    <source>
        <dbReference type="ARBA" id="ARBA00022737"/>
    </source>
</evidence>
<dbReference type="InterPro" id="IPR000813">
    <property type="entry name" value="7Fe_ferredoxin"/>
</dbReference>
<evidence type="ECO:0000256" key="10">
    <source>
        <dbReference type="ARBA" id="ARBA00023014"/>
    </source>
</evidence>
<dbReference type="PANTHER" id="PTHR42859:SF2">
    <property type="entry name" value="FERREDOXIN"/>
    <property type="match status" value="1"/>
</dbReference>
<keyword evidence="8 12" id="KW-0249">Electron transport</keyword>
<keyword evidence="11 12" id="KW-0003">3Fe-4S</keyword>
<dbReference type="InterPro" id="IPR054830">
    <property type="entry name" value="FdxA_Actino"/>
</dbReference>
<evidence type="ECO:0000256" key="1">
    <source>
        <dbReference type="ARBA" id="ARBA00001966"/>
    </source>
</evidence>
<keyword evidence="4 12" id="KW-0813">Transport</keyword>
<evidence type="ECO:0000256" key="8">
    <source>
        <dbReference type="ARBA" id="ARBA00022982"/>
    </source>
</evidence>
<dbReference type="InterPro" id="IPR050294">
    <property type="entry name" value="RnfB_subfamily"/>
</dbReference>
<dbReference type="EMBL" id="JANDBD010000001">
    <property type="protein sequence ID" value="MCP9270975.1"/>
    <property type="molecule type" value="Genomic_DNA"/>
</dbReference>
<dbReference type="NCBIfam" id="NF045480">
    <property type="entry name" value="FdxA_Actino"/>
    <property type="match status" value="1"/>
</dbReference>
<feature type="domain" description="4Fe-4S ferredoxin-type" evidence="13">
    <location>
        <begin position="31"/>
        <end position="60"/>
    </location>
</feature>
<evidence type="ECO:0000256" key="3">
    <source>
        <dbReference type="ARBA" id="ARBA00013529"/>
    </source>
</evidence>
<evidence type="ECO:0000256" key="5">
    <source>
        <dbReference type="ARBA" id="ARBA00022485"/>
    </source>
</evidence>
<evidence type="ECO:0000313" key="14">
    <source>
        <dbReference type="EMBL" id="MCP9270975.1"/>
    </source>
</evidence>
<reference evidence="14 15" key="1">
    <citation type="submission" date="2022-06" db="EMBL/GenBank/DDBJ databases">
        <title>Mycolicibacterium sp. CAU 1645 isolated from seawater.</title>
        <authorList>
            <person name="Kim W."/>
        </authorList>
    </citation>
    <scope>NUCLEOTIDE SEQUENCE [LARGE SCALE GENOMIC DNA]</scope>
    <source>
        <strain evidence="14 15">CAU 1645</strain>
    </source>
</reference>
<evidence type="ECO:0000256" key="2">
    <source>
        <dbReference type="ARBA" id="ARBA00003532"/>
    </source>
</evidence>
<dbReference type="Proteomes" id="UP001651690">
    <property type="component" value="Unassembled WGS sequence"/>
</dbReference>
<dbReference type="PRINTS" id="PR00354">
    <property type="entry name" value="7FE8SFRDOXIN"/>
</dbReference>
<name>A0ABT1LXA0_9MYCO</name>
<dbReference type="Gene3D" id="3.30.70.20">
    <property type="match status" value="1"/>
</dbReference>
<dbReference type="SUPFAM" id="SSF54862">
    <property type="entry name" value="4Fe-4S ferredoxins"/>
    <property type="match status" value="1"/>
</dbReference>
<keyword evidence="9 12" id="KW-0408">Iron</keyword>